<dbReference type="NCBIfam" id="TIGR02224">
    <property type="entry name" value="recomb_XerC"/>
    <property type="match status" value="1"/>
</dbReference>
<comment type="subcellular location">
    <subcellularLocation>
        <location evidence="1 10">Cytoplasm</location>
    </subcellularLocation>
</comment>
<feature type="active site" evidence="10">
    <location>
        <position position="256"/>
    </location>
</feature>
<gene>
    <name evidence="10 14" type="primary">xerC</name>
    <name evidence="14" type="ORF">IAA89_00195</name>
</gene>
<feature type="active site" evidence="10">
    <location>
        <position position="282"/>
    </location>
</feature>
<feature type="active site" evidence="10">
    <location>
        <position position="183"/>
    </location>
</feature>
<dbReference type="NCBIfam" id="NF001399">
    <property type="entry name" value="PRK00283.1"/>
    <property type="match status" value="1"/>
</dbReference>
<dbReference type="GO" id="GO:0051301">
    <property type="term" value="P:cell division"/>
    <property type="evidence" value="ECO:0007669"/>
    <property type="project" value="UniProtKB-UniRule"/>
</dbReference>
<feature type="active site" description="O-(3'-phospho-DNA)-tyrosine intermediate" evidence="10">
    <location>
        <position position="291"/>
    </location>
</feature>
<protein>
    <recommendedName>
        <fullName evidence="10 11">Tyrosine recombinase XerC</fullName>
    </recommendedName>
</protein>
<dbReference type="Pfam" id="PF02899">
    <property type="entry name" value="Phage_int_SAM_1"/>
    <property type="match status" value="1"/>
</dbReference>
<evidence type="ECO:0000256" key="1">
    <source>
        <dbReference type="ARBA" id="ARBA00004496"/>
    </source>
</evidence>
<keyword evidence="9 10" id="KW-0131">Cell cycle</keyword>
<keyword evidence="6 10" id="KW-0229">DNA integration</keyword>
<dbReference type="GO" id="GO:0006313">
    <property type="term" value="P:DNA transposition"/>
    <property type="evidence" value="ECO:0007669"/>
    <property type="project" value="UniProtKB-UniRule"/>
</dbReference>
<feature type="domain" description="Core-binding (CB)" evidence="13">
    <location>
        <begin position="9"/>
        <end position="96"/>
    </location>
</feature>
<dbReference type="Gene3D" id="1.10.443.10">
    <property type="entry name" value="Intergrase catalytic core"/>
    <property type="match status" value="1"/>
</dbReference>
<evidence type="ECO:0000256" key="3">
    <source>
        <dbReference type="ARBA" id="ARBA00022490"/>
    </source>
</evidence>
<dbReference type="Proteomes" id="UP000823614">
    <property type="component" value="Unassembled WGS sequence"/>
</dbReference>
<comment type="function">
    <text evidence="10">Site-specific tyrosine recombinase, which acts by catalyzing the cutting and rejoining of the recombining DNA molecules. The XerC-XerD complex is essential to convert dimers of the bacterial chromosome into monomers to permit their segregation at cell division. It also contributes to the segregational stability of plasmids.</text>
</comment>
<dbReference type="CDD" id="cd00798">
    <property type="entry name" value="INT_XerDC_C"/>
    <property type="match status" value="1"/>
</dbReference>
<evidence type="ECO:0000256" key="8">
    <source>
        <dbReference type="ARBA" id="ARBA00023172"/>
    </source>
</evidence>
<dbReference type="InterPro" id="IPR002104">
    <property type="entry name" value="Integrase_catalytic"/>
</dbReference>
<dbReference type="InterPro" id="IPR013762">
    <property type="entry name" value="Integrase-like_cat_sf"/>
</dbReference>
<dbReference type="GO" id="GO:0005737">
    <property type="term" value="C:cytoplasm"/>
    <property type="evidence" value="ECO:0007669"/>
    <property type="project" value="UniProtKB-SubCell"/>
</dbReference>
<evidence type="ECO:0000259" key="13">
    <source>
        <dbReference type="PROSITE" id="PS51900"/>
    </source>
</evidence>
<keyword evidence="7 10" id="KW-0238">DNA-binding</keyword>
<evidence type="ECO:0000256" key="10">
    <source>
        <dbReference type="HAMAP-Rule" id="MF_01808"/>
    </source>
</evidence>
<evidence type="ECO:0000313" key="14">
    <source>
        <dbReference type="EMBL" id="MBO8440863.1"/>
    </source>
</evidence>
<dbReference type="InterPro" id="IPR044068">
    <property type="entry name" value="CB"/>
</dbReference>
<comment type="similarity">
    <text evidence="2 10">Belongs to the 'phage' integrase family. XerC subfamily.</text>
</comment>
<dbReference type="Gene3D" id="1.10.150.130">
    <property type="match status" value="1"/>
</dbReference>
<dbReference type="GO" id="GO:0007059">
    <property type="term" value="P:chromosome segregation"/>
    <property type="evidence" value="ECO:0007669"/>
    <property type="project" value="UniProtKB-UniRule"/>
</dbReference>
<dbReference type="InterPro" id="IPR011931">
    <property type="entry name" value="Recomb_XerC"/>
</dbReference>
<proteinExistence type="inferred from homology"/>
<dbReference type="GO" id="GO:0009037">
    <property type="term" value="F:tyrosine-based site-specific recombinase activity"/>
    <property type="evidence" value="ECO:0007669"/>
    <property type="project" value="UniProtKB-UniRule"/>
</dbReference>
<evidence type="ECO:0000256" key="9">
    <source>
        <dbReference type="ARBA" id="ARBA00023306"/>
    </source>
</evidence>
<dbReference type="NCBIfam" id="NF040815">
    <property type="entry name" value="recomb_XerA_Arch"/>
    <property type="match status" value="1"/>
</dbReference>
<dbReference type="EMBL" id="JADIMP010000006">
    <property type="protein sequence ID" value="MBO8440863.1"/>
    <property type="molecule type" value="Genomic_DNA"/>
</dbReference>
<reference evidence="14" key="1">
    <citation type="submission" date="2020-10" db="EMBL/GenBank/DDBJ databases">
        <authorList>
            <person name="Gilroy R."/>
        </authorList>
    </citation>
    <scope>NUCLEOTIDE SEQUENCE</scope>
    <source>
        <strain evidence="14">C6-149</strain>
    </source>
</reference>
<dbReference type="GO" id="GO:0003677">
    <property type="term" value="F:DNA binding"/>
    <property type="evidence" value="ECO:0007669"/>
    <property type="project" value="UniProtKB-UniRule"/>
</dbReference>
<dbReference type="InterPro" id="IPR011010">
    <property type="entry name" value="DNA_brk_join_enz"/>
</dbReference>
<dbReference type="PANTHER" id="PTHR30349">
    <property type="entry name" value="PHAGE INTEGRASE-RELATED"/>
    <property type="match status" value="1"/>
</dbReference>
<dbReference type="PROSITE" id="PS51898">
    <property type="entry name" value="TYR_RECOMBINASE"/>
    <property type="match status" value="1"/>
</dbReference>
<evidence type="ECO:0000256" key="5">
    <source>
        <dbReference type="ARBA" id="ARBA00022829"/>
    </source>
</evidence>
<dbReference type="HAMAP" id="MF_01808">
    <property type="entry name" value="Recomb_XerC_XerD"/>
    <property type="match status" value="1"/>
</dbReference>
<keyword evidence="5 10" id="KW-0159">Chromosome partition</keyword>
<evidence type="ECO:0000256" key="7">
    <source>
        <dbReference type="ARBA" id="ARBA00023125"/>
    </source>
</evidence>
<feature type="active site" evidence="10">
    <location>
        <position position="259"/>
    </location>
</feature>
<feature type="active site" evidence="10">
    <location>
        <position position="159"/>
    </location>
</feature>
<dbReference type="PROSITE" id="PS51900">
    <property type="entry name" value="CB"/>
    <property type="match status" value="1"/>
</dbReference>
<keyword evidence="3 10" id="KW-0963">Cytoplasm</keyword>
<comment type="caution">
    <text evidence="14">The sequence shown here is derived from an EMBL/GenBank/DDBJ whole genome shotgun (WGS) entry which is preliminary data.</text>
</comment>
<sequence length="315" mass="37067">MAKIEIHNKKVKRQLLLFTDYLKIERNYSTNTVQAYLIDIHEFIEFMENNGGFIEFKKISHLDVRVYLSYLYDKHYSKNTISRKVSSLRSLYNFLIKNDLLIDNPFSYVNLKKYPNELPRFFYDQEMNELLKAARGDGHSILQLRDVLLIELLYATGMRVSECANLKYTDIDLNNHLILILGKGNKERYVPFGKYALNALLDYKKNCWITLTNKYHQTHNYVFINQHGRPITSTGIEYLLNKIMKNSSLTGDIYPHMIRHTFATQLLNNGADLRTVQELLGHSSLSTTQIYTHVTQENLQKSYREFFPRAKNKDK</sequence>
<dbReference type="Pfam" id="PF00589">
    <property type="entry name" value="Phage_integrase"/>
    <property type="match status" value="1"/>
</dbReference>
<reference evidence="14" key="2">
    <citation type="journal article" date="2021" name="PeerJ">
        <title>Extensive microbial diversity within the chicken gut microbiome revealed by metagenomics and culture.</title>
        <authorList>
            <person name="Gilroy R."/>
            <person name="Ravi A."/>
            <person name="Getino M."/>
            <person name="Pursley I."/>
            <person name="Horton D.L."/>
            <person name="Alikhan N.F."/>
            <person name="Baker D."/>
            <person name="Gharbi K."/>
            <person name="Hall N."/>
            <person name="Watson M."/>
            <person name="Adriaenssens E.M."/>
            <person name="Foster-Nyarko E."/>
            <person name="Jarju S."/>
            <person name="Secka A."/>
            <person name="Antonio M."/>
            <person name="Oren A."/>
            <person name="Chaudhuri R.R."/>
            <person name="La Ragione R."/>
            <person name="Hildebrand F."/>
            <person name="Pallen M.J."/>
        </authorList>
    </citation>
    <scope>NUCLEOTIDE SEQUENCE</scope>
    <source>
        <strain evidence="14">C6-149</strain>
    </source>
</reference>
<evidence type="ECO:0000256" key="4">
    <source>
        <dbReference type="ARBA" id="ARBA00022618"/>
    </source>
</evidence>
<evidence type="ECO:0000256" key="6">
    <source>
        <dbReference type="ARBA" id="ARBA00022908"/>
    </source>
</evidence>
<dbReference type="SUPFAM" id="SSF56349">
    <property type="entry name" value="DNA breaking-rejoining enzymes"/>
    <property type="match status" value="1"/>
</dbReference>
<accession>A0A9D9E4P1</accession>
<dbReference type="InterPro" id="IPR004107">
    <property type="entry name" value="Integrase_SAM-like_N"/>
</dbReference>
<evidence type="ECO:0000256" key="11">
    <source>
        <dbReference type="NCBIfam" id="TIGR02224"/>
    </source>
</evidence>
<dbReference type="InterPro" id="IPR010998">
    <property type="entry name" value="Integrase_recombinase_N"/>
</dbReference>
<keyword evidence="8 10" id="KW-0233">DNA recombination</keyword>
<keyword evidence="4 10" id="KW-0132">Cell division</keyword>
<dbReference type="PANTHER" id="PTHR30349:SF77">
    <property type="entry name" value="TYROSINE RECOMBINASE XERC"/>
    <property type="match status" value="1"/>
</dbReference>
<organism evidence="14 15">
    <name type="scientific">Candidatus Gallilactobacillus intestinavium</name>
    <dbReference type="NCBI Taxonomy" id="2840838"/>
    <lineage>
        <taxon>Bacteria</taxon>
        <taxon>Bacillati</taxon>
        <taxon>Bacillota</taxon>
        <taxon>Bacilli</taxon>
        <taxon>Lactobacillales</taxon>
        <taxon>Lactobacillaceae</taxon>
        <taxon>Lactobacillaceae incertae sedis</taxon>
        <taxon>Candidatus Gallilactobacillus</taxon>
    </lineage>
</organism>
<evidence type="ECO:0000256" key="2">
    <source>
        <dbReference type="ARBA" id="ARBA00006657"/>
    </source>
</evidence>
<evidence type="ECO:0000313" key="15">
    <source>
        <dbReference type="Proteomes" id="UP000823614"/>
    </source>
</evidence>
<dbReference type="AlphaFoldDB" id="A0A9D9E4P1"/>
<evidence type="ECO:0000259" key="12">
    <source>
        <dbReference type="PROSITE" id="PS51898"/>
    </source>
</evidence>
<feature type="domain" description="Tyr recombinase" evidence="12">
    <location>
        <begin position="117"/>
        <end position="304"/>
    </location>
</feature>
<name>A0A9D9E4P1_9LACO</name>
<dbReference type="InterPro" id="IPR023009">
    <property type="entry name" value="Tyrosine_recombinase_XerC/XerD"/>
</dbReference>
<comment type="subunit">
    <text evidence="10">Forms a cyclic heterotetrameric complex composed of two molecules of XerC and two molecules of XerD.</text>
</comment>
<dbReference type="InterPro" id="IPR050090">
    <property type="entry name" value="Tyrosine_recombinase_XerCD"/>
</dbReference>